<dbReference type="Gramene" id="OB08G26180.1">
    <property type="protein sequence ID" value="OB08G26180.1"/>
    <property type="gene ID" value="OB08G26180"/>
</dbReference>
<keyword evidence="2" id="KW-1185">Reference proteome</keyword>
<reference evidence="1" key="2">
    <citation type="submission" date="2013-04" db="UniProtKB">
        <authorList>
            <consortium name="EnsemblPlants"/>
        </authorList>
    </citation>
    <scope>IDENTIFICATION</scope>
</reference>
<protein>
    <submittedName>
        <fullName evidence="1">Uncharacterized protein</fullName>
    </submittedName>
</protein>
<dbReference type="HOGENOM" id="CLU_2337030_0_0_1"/>
<name>J3MU37_ORYBR</name>
<evidence type="ECO:0000313" key="1">
    <source>
        <dbReference type="EnsemblPlants" id="OB08G26180.1"/>
    </source>
</evidence>
<proteinExistence type="predicted"/>
<dbReference type="EnsemblPlants" id="OB08G26180.1">
    <property type="protein sequence ID" value="OB08G26180.1"/>
    <property type="gene ID" value="OB08G26180"/>
</dbReference>
<accession>J3MU37</accession>
<sequence length="98" mass="11514">MHPKSISQVISVSSISLFKHRSARNVHANIHRTDDICICIHSVRPYNNVRAMSRWGILRGTRRYREVGRREPLIRECKVRKEKIVIDDIIVNTIVLER</sequence>
<evidence type="ECO:0000313" key="2">
    <source>
        <dbReference type="Proteomes" id="UP000006038"/>
    </source>
</evidence>
<dbReference type="AlphaFoldDB" id="J3MU37"/>
<organism evidence="1">
    <name type="scientific">Oryza brachyantha</name>
    <name type="common">malo sina</name>
    <dbReference type="NCBI Taxonomy" id="4533"/>
    <lineage>
        <taxon>Eukaryota</taxon>
        <taxon>Viridiplantae</taxon>
        <taxon>Streptophyta</taxon>
        <taxon>Embryophyta</taxon>
        <taxon>Tracheophyta</taxon>
        <taxon>Spermatophyta</taxon>
        <taxon>Magnoliopsida</taxon>
        <taxon>Liliopsida</taxon>
        <taxon>Poales</taxon>
        <taxon>Poaceae</taxon>
        <taxon>BOP clade</taxon>
        <taxon>Oryzoideae</taxon>
        <taxon>Oryzeae</taxon>
        <taxon>Oryzinae</taxon>
        <taxon>Oryza</taxon>
    </lineage>
</organism>
<reference evidence="1" key="1">
    <citation type="journal article" date="2013" name="Nat. Commun.">
        <title>Whole-genome sequencing of Oryza brachyantha reveals mechanisms underlying Oryza genome evolution.</title>
        <authorList>
            <person name="Chen J."/>
            <person name="Huang Q."/>
            <person name="Gao D."/>
            <person name="Wang J."/>
            <person name="Lang Y."/>
            <person name="Liu T."/>
            <person name="Li B."/>
            <person name="Bai Z."/>
            <person name="Luis Goicoechea J."/>
            <person name="Liang C."/>
            <person name="Chen C."/>
            <person name="Zhang W."/>
            <person name="Sun S."/>
            <person name="Liao Y."/>
            <person name="Zhang X."/>
            <person name="Yang L."/>
            <person name="Song C."/>
            <person name="Wang M."/>
            <person name="Shi J."/>
            <person name="Liu G."/>
            <person name="Liu J."/>
            <person name="Zhou H."/>
            <person name="Zhou W."/>
            <person name="Yu Q."/>
            <person name="An N."/>
            <person name="Chen Y."/>
            <person name="Cai Q."/>
            <person name="Wang B."/>
            <person name="Liu B."/>
            <person name="Min J."/>
            <person name="Huang Y."/>
            <person name="Wu H."/>
            <person name="Li Z."/>
            <person name="Zhang Y."/>
            <person name="Yin Y."/>
            <person name="Song W."/>
            <person name="Jiang J."/>
            <person name="Jackson S.A."/>
            <person name="Wing R.A."/>
            <person name="Wang J."/>
            <person name="Chen M."/>
        </authorList>
    </citation>
    <scope>NUCLEOTIDE SEQUENCE [LARGE SCALE GENOMIC DNA]</scope>
    <source>
        <strain evidence="1">cv. IRGC 101232</strain>
    </source>
</reference>
<dbReference type="Proteomes" id="UP000006038">
    <property type="component" value="Chromosome 8"/>
</dbReference>